<organism evidence="2 3">
    <name type="scientific">Amniculicola lignicola CBS 123094</name>
    <dbReference type="NCBI Taxonomy" id="1392246"/>
    <lineage>
        <taxon>Eukaryota</taxon>
        <taxon>Fungi</taxon>
        <taxon>Dikarya</taxon>
        <taxon>Ascomycota</taxon>
        <taxon>Pezizomycotina</taxon>
        <taxon>Dothideomycetes</taxon>
        <taxon>Pleosporomycetidae</taxon>
        <taxon>Pleosporales</taxon>
        <taxon>Amniculicolaceae</taxon>
        <taxon>Amniculicola</taxon>
    </lineage>
</organism>
<name>A0A6A5WUT2_9PLEO</name>
<proteinExistence type="predicted"/>
<evidence type="ECO:0000313" key="3">
    <source>
        <dbReference type="Proteomes" id="UP000799779"/>
    </source>
</evidence>
<dbReference type="Proteomes" id="UP000799779">
    <property type="component" value="Unassembled WGS sequence"/>
</dbReference>
<dbReference type="EMBL" id="ML977565">
    <property type="protein sequence ID" value="KAF2004868.1"/>
    <property type="molecule type" value="Genomic_DNA"/>
</dbReference>
<feature type="domain" description="DUF7918" evidence="1">
    <location>
        <begin position="10"/>
        <end position="229"/>
    </location>
</feature>
<evidence type="ECO:0000313" key="2">
    <source>
        <dbReference type="EMBL" id="KAF2004868.1"/>
    </source>
</evidence>
<protein>
    <recommendedName>
        <fullName evidence="1">DUF7918 domain-containing protein</fullName>
    </recommendedName>
</protein>
<dbReference type="OrthoDB" id="3364132at2759"/>
<dbReference type="Pfam" id="PF25534">
    <property type="entry name" value="DUF7918"/>
    <property type="match status" value="1"/>
</dbReference>
<dbReference type="PANTHER" id="PTHR36223:SF1">
    <property type="entry name" value="TRANSCRIPTION ELONGATION FACTOR EAF N-TERMINAL DOMAIN-CONTAINING PROTEIN"/>
    <property type="match status" value="1"/>
</dbReference>
<evidence type="ECO:0000259" key="1">
    <source>
        <dbReference type="Pfam" id="PF25534"/>
    </source>
</evidence>
<accession>A0A6A5WUT2</accession>
<keyword evidence="3" id="KW-1185">Reference proteome</keyword>
<reference evidence="2" key="1">
    <citation type="journal article" date="2020" name="Stud. Mycol.">
        <title>101 Dothideomycetes genomes: a test case for predicting lifestyles and emergence of pathogens.</title>
        <authorList>
            <person name="Haridas S."/>
            <person name="Albert R."/>
            <person name="Binder M."/>
            <person name="Bloem J."/>
            <person name="Labutti K."/>
            <person name="Salamov A."/>
            <person name="Andreopoulos B."/>
            <person name="Baker S."/>
            <person name="Barry K."/>
            <person name="Bills G."/>
            <person name="Bluhm B."/>
            <person name="Cannon C."/>
            <person name="Castanera R."/>
            <person name="Culley D."/>
            <person name="Daum C."/>
            <person name="Ezra D."/>
            <person name="Gonzalez J."/>
            <person name="Henrissat B."/>
            <person name="Kuo A."/>
            <person name="Liang C."/>
            <person name="Lipzen A."/>
            <person name="Lutzoni F."/>
            <person name="Magnuson J."/>
            <person name="Mondo S."/>
            <person name="Nolan M."/>
            <person name="Ohm R."/>
            <person name="Pangilinan J."/>
            <person name="Park H.-J."/>
            <person name="Ramirez L."/>
            <person name="Alfaro M."/>
            <person name="Sun H."/>
            <person name="Tritt A."/>
            <person name="Yoshinaga Y."/>
            <person name="Zwiers L.-H."/>
            <person name="Turgeon B."/>
            <person name="Goodwin S."/>
            <person name="Spatafora J."/>
            <person name="Crous P."/>
            <person name="Grigoriev I."/>
        </authorList>
    </citation>
    <scope>NUCLEOTIDE SEQUENCE</scope>
    <source>
        <strain evidence="2">CBS 123094</strain>
    </source>
</reference>
<sequence>MAIIPDQPSLQVEVLVNGTPLQEYDDDEVEASPTSVTKYIEAKSGAEFAIRWTFTPPFPKNTVMLDIFLDGKWMRGVFANQKNFHGIAPYSYMITGAVHEVGKGWFERKFCFSKLTVTDADARSTDEKVNLVLKEMGNITVKAHNVKNLTTSASQTLSKATKDRVGPVPEKSLKGSALSHQATLGKAQASRKQDVLTCDYIDPNKRPFATFNMKYRSRDALQSLLVIPRPAAPLPLEERNVDDLTPEEMRELLRRQRAS</sequence>
<dbReference type="InterPro" id="IPR057678">
    <property type="entry name" value="DUF7918"/>
</dbReference>
<gene>
    <name evidence="2" type="ORF">P154DRAFT_518926</name>
</gene>
<dbReference type="PANTHER" id="PTHR36223">
    <property type="entry name" value="BETA-LACTAMASE-TYPE TRANSPEPTIDASE FOLD DOMAIN CONTAINING PROTEIN"/>
    <property type="match status" value="1"/>
</dbReference>
<dbReference type="AlphaFoldDB" id="A0A6A5WUT2"/>